<dbReference type="AlphaFoldDB" id="A0AAD7AHL8"/>
<comment type="caution">
    <text evidence="2">The sequence shown here is derived from an EMBL/GenBank/DDBJ whole genome shotgun (WGS) entry which is preliminary data.</text>
</comment>
<feature type="transmembrane region" description="Helical" evidence="1">
    <location>
        <begin position="82"/>
        <end position="106"/>
    </location>
</feature>
<sequence length="151" mass="16583">MHSMKLHDPAKLPMVKTHMLVVELEPAPSGNHGDFVYGYAGLNEFGEPKYGLTAPACAALVASHVGLERDRHRLTMYVRSGAAVYVAPISVVLGASLQLTLISVMLGTCLQYHTARFGPPGNDWKGFLERAINKTLGPKDETRIQRLQRLM</sequence>
<keyword evidence="1" id="KW-1133">Transmembrane helix</keyword>
<accession>A0AAD7AHL8</accession>
<evidence type="ECO:0000256" key="1">
    <source>
        <dbReference type="SAM" id="Phobius"/>
    </source>
</evidence>
<organism evidence="2 3">
    <name type="scientific">Mycena albidolilacea</name>
    <dbReference type="NCBI Taxonomy" id="1033008"/>
    <lineage>
        <taxon>Eukaryota</taxon>
        <taxon>Fungi</taxon>
        <taxon>Dikarya</taxon>
        <taxon>Basidiomycota</taxon>
        <taxon>Agaricomycotina</taxon>
        <taxon>Agaricomycetes</taxon>
        <taxon>Agaricomycetidae</taxon>
        <taxon>Agaricales</taxon>
        <taxon>Marasmiineae</taxon>
        <taxon>Mycenaceae</taxon>
        <taxon>Mycena</taxon>
    </lineage>
</organism>
<keyword evidence="3" id="KW-1185">Reference proteome</keyword>
<name>A0AAD7AHL8_9AGAR</name>
<dbReference type="Proteomes" id="UP001218218">
    <property type="component" value="Unassembled WGS sequence"/>
</dbReference>
<evidence type="ECO:0000313" key="2">
    <source>
        <dbReference type="EMBL" id="KAJ7359196.1"/>
    </source>
</evidence>
<dbReference type="EMBL" id="JARIHO010000006">
    <property type="protein sequence ID" value="KAJ7359196.1"/>
    <property type="molecule type" value="Genomic_DNA"/>
</dbReference>
<evidence type="ECO:0000313" key="3">
    <source>
        <dbReference type="Proteomes" id="UP001218218"/>
    </source>
</evidence>
<gene>
    <name evidence="2" type="ORF">DFH08DRAFT_801058</name>
</gene>
<reference evidence="2" key="1">
    <citation type="submission" date="2023-03" db="EMBL/GenBank/DDBJ databases">
        <title>Massive genome expansion in bonnet fungi (Mycena s.s.) driven by repeated elements and novel gene families across ecological guilds.</title>
        <authorList>
            <consortium name="Lawrence Berkeley National Laboratory"/>
            <person name="Harder C.B."/>
            <person name="Miyauchi S."/>
            <person name="Viragh M."/>
            <person name="Kuo A."/>
            <person name="Thoen E."/>
            <person name="Andreopoulos B."/>
            <person name="Lu D."/>
            <person name="Skrede I."/>
            <person name="Drula E."/>
            <person name="Henrissat B."/>
            <person name="Morin E."/>
            <person name="Kohler A."/>
            <person name="Barry K."/>
            <person name="LaButti K."/>
            <person name="Morin E."/>
            <person name="Salamov A."/>
            <person name="Lipzen A."/>
            <person name="Mereny Z."/>
            <person name="Hegedus B."/>
            <person name="Baldrian P."/>
            <person name="Stursova M."/>
            <person name="Weitz H."/>
            <person name="Taylor A."/>
            <person name="Grigoriev I.V."/>
            <person name="Nagy L.G."/>
            <person name="Martin F."/>
            <person name="Kauserud H."/>
        </authorList>
    </citation>
    <scope>NUCLEOTIDE SEQUENCE</scope>
    <source>
        <strain evidence="2">CBHHK002</strain>
    </source>
</reference>
<keyword evidence="1" id="KW-0812">Transmembrane</keyword>
<keyword evidence="1" id="KW-0472">Membrane</keyword>
<protein>
    <submittedName>
        <fullName evidence="2">Uncharacterized protein</fullName>
    </submittedName>
</protein>
<proteinExistence type="predicted"/>